<evidence type="ECO:0000256" key="1">
    <source>
        <dbReference type="SAM" id="MobiDB-lite"/>
    </source>
</evidence>
<dbReference type="Pfam" id="PF12937">
    <property type="entry name" value="F-box-like"/>
    <property type="match status" value="1"/>
</dbReference>
<dbReference type="EMBL" id="CM029051">
    <property type="protein sequence ID" value="KAG2564168.1"/>
    <property type="molecule type" value="Genomic_DNA"/>
</dbReference>
<gene>
    <name evidence="3" type="ORF">PVAP13_8KG389300</name>
</gene>
<evidence type="ECO:0000313" key="3">
    <source>
        <dbReference type="EMBL" id="KAG2564168.1"/>
    </source>
</evidence>
<accession>A0A8T0PTB4</accession>
<dbReference type="SUPFAM" id="SSF81383">
    <property type="entry name" value="F-box domain"/>
    <property type="match status" value="1"/>
</dbReference>
<feature type="region of interest" description="Disordered" evidence="1">
    <location>
        <begin position="104"/>
        <end position="132"/>
    </location>
</feature>
<organism evidence="3 4">
    <name type="scientific">Panicum virgatum</name>
    <name type="common">Blackwell switchgrass</name>
    <dbReference type="NCBI Taxonomy" id="38727"/>
    <lineage>
        <taxon>Eukaryota</taxon>
        <taxon>Viridiplantae</taxon>
        <taxon>Streptophyta</taxon>
        <taxon>Embryophyta</taxon>
        <taxon>Tracheophyta</taxon>
        <taxon>Spermatophyta</taxon>
        <taxon>Magnoliopsida</taxon>
        <taxon>Liliopsida</taxon>
        <taxon>Poales</taxon>
        <taxon>Poaceae</taxon>
        <taxon>PACMAD clade</taxon>
        <taxon>Panicoideae</taxon>
        <taxon>Panicodae</taxon>
        <taxon>Paniceae</taxon>
        <taxon>Panicinae</taxon>
        <taxon>Panicum</taxon>
        <taxon>Panicum sect. Hiantes</taxon>
    </lineage>
</organism>
<reference evidence="3" key="1">
    <citation type="submission" date="2020-05" db="EMBL/GenBank/DDBJ databases">
        <title>WGS assembly of Panicum virgatum.</title>
        <authorList>
            <person name="Lovell J.T."/>
            <person name="Jenkins J."/>
            <person name="Shu S."/>
            <person name="Juenger T.E."/>
            <person name="Schmutz J."/>
        </authorList>
    </citation>
    <scope>NUCLEOTIDE SEQUENCE</scope>
    <source>
        <strain evidence="3">AP13</strain>
    </source>
</reference>
<dbReference type="PANTHER" id="PTHR35828">
    <property type="entry name" value="OS08G0203800 PROTEIN-RELATED"/>
    <property type="match status" value="1"/>
</dbReference>
<sequence length="428" mass="46488">MDDVLPPAASLLGSSPNPRGGRIEAMDTWASLPPDLVIEILRRLQATAVVRCAAACKPWRRAIIGGAPSLRPRPDRFVPGLLLGLFHWYSWDNESGRACGACRGRSSPSCSRRRRTPATSSRRRAMGSSSSRLTARKAEGLCLSNPIAGHCAFLPAASLNPCEYVLVTGGGGDGQEVRMLAVEARYMTHTEGDRITYQLFSGGGGAWGPVKRSGELTKTPSPSACTRIARAWWSAATPSTGPPGQTATSHQCRFPFYSDAQCLPATSGDGWLAAVASLPGCRIHVWVLIDGDGGGGRWMLQRTIDLQEQLPRFCRPVDGRLPFTGLNAFCPRSGCVIGVLAGKETIRIDIGSSSRPLVETFGKRQEDCCCPYEMDVSTLNLHLKDEALLNTNTPSVPNYKSFQESWRVKLSQNLTKIIERNIKVYDIK</sequence>
<dbReference type="AlphaFoldDB" id="A0A8T0PTB4"/>
<feature type="compositionally biased region" description="Basic residues" evidence="1">
    <location>
        <begin position="111"/>
        <end position="125"/>
    </location>
</feature>
<protein>
    <recommendedName>
        <fullName evidence="2">F-box domain-containing protein</fullName>
    </recommendedName>
</protein>
<comment type="caution">
    <text evidence="3">The sequence shown here is derived from an EMBL/GenBank/DDBJ whole genome shotgun (WGS) entry which is preliminary data.</text>
</comment>
<dbReference type="InterPro" id="IPR036047">
    <property type="entry name" value="F-box-like_dom_sf"/>
</dbReference>
<proteinExistence type="predicted"/>
<keyword evidence="4" id="KW-1185">Reference proteome</keyword>
<name>A0A8T0PTB4_PANVG</name>
<evidence type="ECO:0000259" key="2">
    <source>
        <dbReference type="Pfam" id="PF12937"/>
    </source>
</evidence>
<dbReference type="PANTHER" id="PTHR35828:SF16">
    <property type="entry name" value="F-BOX DOMAIN-CONTAINING PROTEIN"/>
    <property type="match status" value="1"/>
</dbReference>
<feature type="domain" description="F-box" evidence="2">
    <location>
        <begin position="29"/>
        <end position="63"/>
    </location>
</feature>
<dbReference type="Gene3D" id="1.20.1280.50">
    <property type="match status" value="1"/>
</dbReference>
<evidence type="ECO:0000313" key="4">
    <source>
        <dbReference type="Proteomes" id="UP000823388"/>
    </source>
</evidence>
<dbReference type="InterPro" id="IPR001810">
    <property type="entry name" value="F-box_dom"/>
</dbReference>
<dbReference type="Proteomes" id="UP000823388">
    <property type="component" value="Chromosome 8K"/>
</dbReference>